<dbReference type="Proteomes" id="UP000221506">
    <property type="component" value="Segment"/>
</dbReference>
<sequence>MFNFKSKGGFGMLYMRGARQVQEAEEAPDLKAIADKLMAELKDIVGTGNPIQTSTGYNVEYDLKDDLFKSLTNGGKKEIDLIAGKYGGSAKIGSDGKLCVELTTDKVES</sequence>
<proteinExistence type="predicted"/>
<evidence type="ECO:0000313" key="2">
    <source>
        <dbReference type="Proteomes" id="UP000221506"/>
    </source>
</evidence>
<dbReference type="EMBL" id="KY914485">
    <property type="protein sequence ID" value="ARK07844.1"/>
    <property type="molecule type" value="Genomic_DNA"/>
</dbReference>
<organism evidence="1 2">
    <name type="scientific">Aeromonas phage phiA8-29</name>
    <dbReference type="NCBI Taxonomy" id="1978922"/>
    <lineage>
        <taxon>Viruses</taxon>
        <taxon>Duplodnaviria</taxon>
        <taxon>Heunggongvirae</taxon>
        <taxon>Uroviricota</taxon>
        <taxon>Caudoviricetes</taxon>
        <taxon>Pantevenvirales</taxon>
        <taxon>Ackermannviridae</taxon>
        <taxon>Tedavirus</taxon>
        <taxon>Tedavirus A829</taxon>
    </lineage>
</organism>
<name>A0A1W6DY44_9CAUD</name>
<protein>
    <submittedName>
        <fullName evidence="1">Uncharacterized protein</fullName>
    </submittedName>
</protein>
<accession>A0A1W6DY44</accession>
<reference evidence="1 2" key="1">
    <citation type="submission" date="2017-04" db="EMBL/GenBank/DDBJ databases">
        <title>Complete genome sequence and characterization of temperature-dependent bacteriophage phiA8-29 infecting Aeromonas.</title>
        <authorList>
            <person name="He Y."/>
            <person name="Yang H."/>
        </authorList>
    </citation>
    <scope>NUCLEOTIDE SEQUENCE [LARGE SCALE GENOMIC DNA]</scope>
</reference>
<gene>
    <name evidence="1" type="ORF">phiA829_024</name>
</gene>
<evidence type="ECO:0000313" key="1">
    <source>
        <dbReference type="EMBL" id="ARK07844.1"/>
    </source>
</evidence>
<keyword evidence="2" id="KW-1185">Reference proteome</keyword>